<dbReference type="OrthoDB" id="971474at2759"/>
<accession>A0A5B6WU05</accession>
<dbReference type="InterPro" id="IPR025558">
    <property type="entry name" value="DUF4283"/>
</dbReference>
<feature type="domain" description="DUF4283" evidence="2">
    <location>
        <begin position="104"/>
        <end position="170"/>
    </location>
</feature>
<evidence type="ECO:0000256" key="1">
    <source>
        <dbReference type="SAM" id="MobiDB-lite"/>
    </source>
</evidence>
<evidence type="ECO:0000313" key="4">
    <source>
        <dbReference type="Proteomes" id="UP000325315"/>
    </source>
</evidence>
<dbReference type="Pfam" id="PF14111">
    <property type="entry name" value="DUF4283"/>
    <property type="match status" value="1"/>
</dbReference>
<feature type="region of interest" description="Disordered" evidence="1">
    <location>
        <begin position="1"/>
        <end position="40"/>
    </location>
</feature>
<evidence type="ECO:0000259" key="2">
    <source>
        <dbReference type="Pfam" id="PF14111"/>
    </source>
</evidence>
<gene>
    <name evidence="3" type="ORF">EPI10_006866</name>
</gene>
<sequence>MADAIGGRPSTDVGRATKKVRRRPKSTQDADDPNVDGDGRQILNQDNVRISYKATLMGNGHELGQLPSLEEDFDLQDGDLVTEIMDGVSSITFSDRVHKFIEHKMSRTVILKLLGSRIGFNALINKITLLWKPKGAFQLMDLENEFYLVRFDDIVDYNNALIGDLWVVYGLPEGFYSECGLYGHSSKGCTGMNETTSKKVKESSGLTAVNKGIQKRVEGEAFGPWMLVERRHHGKARSNNENRNGGLRVNQGGSRFTILEKEDRLN</sequence>
<evidence type="ECO:0000313" key="3">
    <source>
        <dbReference type="EMBL" id="KAA3484806.1"/>
    </source>
</evidence>
<proteinExistence type="predicted"/>
<organism evidence="3 4">
    <name type="scientific">Gossypium australe</name>
    <dbReference type="NCBI Taxonomy" id="47621"/>
    <lineage>
        <taxon>Eukaryota</taxon>
        <taxon>Viridiplantae</taxon>
        <taxon>Streptophyta</taxon>
        <taxon>Embryophyta</taxon>
        <taxon>Tracheophyta</taxon>
        <taxon>Spermatophyta</taxon>
        <taxon>Magnoliopsida</taxon>
        <taxon>eudicotyledons</taxon>
        <taxon>Gunneridae</taxon>
        <taxon>Pentapetalae</taxon>
        <taxon>rosids</taxon>
        <taxon>malvids</taxon>
        <taxon>Malvales</taxon>
        <taxon>Malvaceae</taxon>
        <taxon>Malvoideae</taxon>
        <taxon>Gossypium</taxon>
    </lineage>
</organism>
<reference evidence="4" key="1">
    <citation type="journal article" date="2019" name="Plant Biotechnol. J.">
        <title>Genome sequencing of the Australian wild diploid species Gossypium australe highlights disease resistance and delayed gland morphogenesis.</title>
        <authorList>
            <person name="Cai Y."/>
            <person name="Cai X."/>
            <person name="Wang Q."/>
            <person name="Wang P."/>
            <person name="Zhang Y."/>
            <person name="Cai C."/>
            <person name="Xu Y."/>
            <person name="Wang K."/>
            <person name="Zhou Z."/>
            <person name="Wang C."/>
            <person name="Geng S."/>
            <person name="Li B."/>
            <person name="Dong Q."/>
            <person name="Hou Y."/>
            <person name="Wang H."/>
            <person name="Ai P."/>
            <person name="Liu Z."/>
            <person name="Yi F."/>
            <person name="Sun M."/>
            <person name="An G."/>
            <person name="Cheng J."/>
            <person name="Zhang Y."/>
            <person name="Shi Q."/>
            <person name="Xie Y."/>
            <person name="Shi X."/>
            <person name="Chang Y."/>
            <person name="Huang F."/>
            <person name="Chen Y."/>
            <person name="Hong S."/>
            <person name="Mi L."/>
            <person name="Sun Q."/>
            <person name="Zhang L."/>
            <person name="Zhou B."/>
            <person name="Peng R."/>
            <person name="Zhang X."/>
            <person name="Liu F."/>
        </authorList>
    </citation>
    <scope>NUCLEOTIDE SEQUENCE [LARGE SCALE GENOMIC DNA]</scope>
    <source>
        <strain evidence="4">cv. PA1801</strain>
    </source>
</reference>
<dbReference type="EMBL" id="SMMG02000002">
    <property type="protein sequence ID" value="KAA3484806.1"/>
    <property type="molecule type" value="Genomic_DNA"/>
</dbReference>
<comment type="caution">
    <text evidence="3">The sequence shown here is derived from an EMBL/GenBank/DDBJ whole genome shotgun (WGS) entry which is preliminary data.</text>
</comment>
<feature type="compositionally biased region" description="Basic residues" evidence="1">
    <location>
        <begin position="16"/>
        <end position="25"/>
    </location>
</feature>
<protein>
    <submittedName>
        <fullName evidence="3">GroES-like zinc-binding alcohol dehydrogenase family protein</fullName>
    </submittedName>
</protein>
<keyword evidence="4" id="KW-1185">Reference proteome</keyword>
<dbReference type="Proteomes" id="UP000325315">
    <property type="component" value="Unassembled WGS sequence"/>
</dbReference>
<name>A0A5B6WU05_9ROSI</name>
<dbReference type="AlphaFoldDB" id="A0A5B6WU05"/>